<gene>
    <name evidence="2" type="ordered locus">Emin_0219</name>
</gene>
<dbReference type="KEGG" id="emi:Emin_0219"/>
<keyword evidence="1" id="KW-0472">Membrane</keyword>
<feature type="transmembrane region" description="Helical" evidence="1">
    <location>
        <begin position="66"/>
        <end position="89"/>
    </location>
</feature>
<dbReference type="Proteomes" id="UP000001029">
    <property type="component" value="Chromosome"/>
</dbReference>
<dbReference type="RefSeq" id="WP_012414396.1">
    <property type="nucleotide sequence ID" value="NC_010644.1"/>
</dbReference>
<keyword evidence="1" id="KW-1133">Transmembrane helix</keyword>
<evidence type="ECO:0000313" key="3">
    <source>
        <dbReference type="Proteomes" id="UP000001029"/>
    </source>
</evidence>
<keyword evidence="3" id="KW-1185">Reference proteome</keyword>
<name>B2KB22_ELUMP</name>
<protein>
    <submittedName>
        <fullName evidence="2">Uncharacterized protein</fullName>
    </submittedName>
</protein>
<sequence length="140" mass="15850">MVEIIASYLKYFTYAIFIFGILGVKIDFEKNGKLYYSILDIIVFAGLTVLSVFAASEFLTLPIKVFGAQLIYASPVIALIIVFTLRVFITMGKTSFVRNFNFLYAVIFFAAFFALIAKMISFKDILDTVLNNLYKFVIPS</sequence>
<reference evidence="2 3" key="1">
    <citation type="journal article" date="2009" name="Appl. Environ. Microbiol.">
        <title>Genomic analysis of 'Elusimicrobium minutum,' the first cultivated representative of the phylum 'Elusimicrobia' (formerly termite group 1).</title>
        <authorList>
            <person name="Herlemann D.P.R."/>
            <person name="Geissinger O."/>
            <person name="Ikeda-Ohtsubo W."/>
            <person name="Kunin V."/>
            <person name="Sun H."/>
            <person name="Lapidus A."/>
            <person name="Hugenholtz P."/>
            <person name="Brune A."/>
        </authorList>
    </citation>
    <scope>NUCLEOTIDE SEQUENCE [LARGE SCALE GENOMIC DNA]</scope>
    <source>
        <strain evidence="2 3">Pei191</strain>
    </source>
</reference>
<dbReference type="HOGENOM" id="CLU_1832017_0_0_0"/>
<feature type="transmembrane region" description="Helical" evidence="1">
    <location>
        <begin position="12"/>
        <end position="28"/>
    </location>
</feature>
<dbReference type="AlphaFoldDB" id="B2KB22"/>
<organism evidence="2 3">
    <name type="scientific">Elusimicrobium minutum (strain Pei191)</name>
    <dbReference type="NCBI Taxonomy" id="445932"/>
    <lineage>
        <taxon>Bacteria</taxon>
        <taxon>Pseudomonadati</taxon>
        <taxon>Elusimicrobiota</taxon>
        <taxon>Elusimicrobia</taxon>
        <taxon>Elusimicrobiales</taxon>
        <taxon>Elusimicrobiaceae</taxon>
        <taxon>Elusimicrobium</taxon>
    </lineage>
</organism>
<dbReference type="EMBL" id="CP001055">
    <property type="protein sequence ID" value="ACC97781.1"/>
    <property type="molecule type" value="Genomic_DNA"/>
</dbReference>
<evidence type="ECO:0000313" key="2">
    <source>
        <dbReference type="EMBL" id="ACC97781.1"/>
    </source>
</evidence>
<evidence type="ECO:0000256" key="1">
    <source>
        <dbReference type="SAM" id="Phobius"/>
    </source>
</evidence>
<proteinExistence type="predicted"/>
<feature type="transmembrane region" description="Helical" evidence="1">
    <location>
        <begin position="35"/>
        <end position="54"/>
    </location>
</feature>
<feature type="transmembrane region" description="Helical" evidence="1">
    <location>
        <begin position="101"/>
        <end position="120"/>
    </location>
</feature>
<keyword evidence="1" id="KW-0812">Transmembrane</keyword>
<accession>B2KB22</accession>